<feature type="signal peptide" evidence="2">
    <location>
        <begin position="1"/>
        <end position="18"/>
    </location>
</feature>
<dbReference type="EMBL" id="JAXDAE010000017">
    <property type="protein sequence ID" value="MDY2588443.1"/>
    <property type="molecule type" value="Genomic_DNA"/>
</dbReference>
<proteinExistence type="predicted"/>
<evidence type="ECO:0000313" key="3">
    <source>
        <dbReference type="EMBL" id="MDY2588443.1"/>
    </source>
</evidence>
<reference evidence="3 4" key="1">
    <citation type="submission" date="2023-11" db="EMBL/GenBank/DDBJ databases">
        <title>Winogradskyella pelagius sp. nov., isolated from coastal sediment.</title>
        <authorList>
            <person name="Li F."/>
        </authorList>
    </citation>
    <scope>NUCLEOTIDE SEQUENCE [LARGE SCALE GENOMIC DNA]</scope>
    <source>
        <strain evidence="3 4">KCTC 23502</strain>
    </source>
</reference>
<sequence length="150" mass="17651">MKKLILILLSFIAFNLNAQEKIEVKKENTKSEQQKFTQGNEAKALAKSETKKLTKQLDLSSEQQEKVYEVYLNHFEGEFNRKQKIKKMMDSKDKGSKEKIKQQLGKQKRGGSEALNNKLKEVLTTEQYEKYLERNKLQQKNKQKKLRAKN</sequence>
<name>A0ABU5EQ97_9FLAO</name>
<dbReference type="Proteomes" id="UP001285855">
    <property type="component" value="Unassembled WGS sequence"/>
</dbReference>
<feature type="region of interest" description="Disordered" evidence="1">
    <location>
        <begin position="27"/>
        <end position="59"/>
    </location>
</feature>
<evidence type="ECO:0000313" key="4">
    <source>
        <dbReference type="Proteomes" id="UP001285855"/>
    </source>
</evidence>
<evidence type="ECO:0000256" key="1">
    <source>
        <dbReference type="SAM" id="MobiDB-lite"/>
    </source>
</evidence>
<gene>
    <name evidence="3" type="ORF">SNF14_13925</name>
</gene>
<protein>
    <recommendedName>
        <fullName evidence="5">DUF4890 domain-containing protein</fullName>
    </recommendedName>
</protein>
<feature type="chain" id="PRO_5046236711" description="DUF4890 domain-containing protein" evidence="2">
    <location>
        <begin position="19"/>
        <end position="150"/>
    </location>
</feature>
<comment type="caution">
    <text evidence="3">The sequence shown here is derived from an EMBL/GenBank/DDBJ whole genome shotgun (WGS) entry which is preliminary data.</text>
</comment>
<evidence type="ECO:0008006" key="5">
    <source>
        <dbReference type="Google" id="ProtNLM"/>
    </source>
</evidence>
<dbReference type="RefSeq" id="WP_320556789.1">
    <property type="nucleotide sequence ID" value="NZ_JAXDAE010000017.1"/>
</dbReference>
<feature type="compositionally biased region" description="Basic and acidic residues" evidence="1">
    <location>
        <begin position="83"/>
        <end position="101"/>
    </location>
</feature>
<evidence type="ECO:0000256" key="2">
    <source>
        <dbReference type="SAM" id="SignalP"/>
    </source>
</evidence>
<organism evidence="3 4">
    <name type="scientific">Winogradskyella aquimaris</name>
    <dbReference type="NCBI Taxonomy" id="864074"/>
    <lineage>
        <taxon>Bacteria</taxon>
        <taxon>Pseudomonadati</taxon>
        <taxon>Bacteroidota</taxon>
        <taxon>Flavobacteriia</taxon>
        <taxon>Flavobacteriales</taxon>
        <taxon>Flavobacteriaceae</taxon>
        <taxon>Winogradskyella</taxon>
    </lineage>
</organism>
<keyword evidence="4" id="KW-1185">Reference proteome</keyword>
<keyword evidence="2" id="KW-0732">Signal</keyword>
<accession>A0ABU5EQ97</accession>
<feature type="region of interest" description="Disordered" evidence="1">
    <location>
        <begin position="83"/>
        <end position="116"/>
    </location>
</feature>